<gene>
    <name evidence="2" type="ORF">UFOPK1572_00303</name>
    <name evidence="3" type="ORF">UFOPK1704_00072</name>
    <name evidence="4" type="ORF">UFOPK2169_00681</name>
</gene>
<feature type="transmembrane region" description="Helical" evidence="1">
    <location>
        <begin position="241"/>
        <end position="259"/>
    </location>
</feature>
<keyword evidence="1" id="KW-1133">Transmembrane helix</keyword>
<dbReference type="GO" id="GO:0140359">
    <property type="term" value="F:ABC-type transporter activity"/>
    <property type="evidence" value="ECO:0007669"/>
    <property type="project" value="InterPro"/>
</dbReference>
<proteinExistence type="predicted"/>
<dbReference type="EMBL" id="CAEZTC010000023">
    <property type="protein sequence ID" value="CAB4552944.1"/>
    <property type="molecule type" value="Genomic_DNA"/>
</dbReference>
<feature type="transmembrane region" description="Helical" evidence="1">
    <location>
        <begin position="189"/>
        <end position="214"/>
    </location>
</feature>
<dbReference type="EMBL" id="CAEZTQ010000006">
    <property type="protein sequence ID" value="CAB4563644.1"/>
    <property type="molecule type" value="Genomic_DNA"/>
</dbReference>
<dbReference type="PANTHER" id="PTHR37305:SF1">
    <property type="entry name" value="MEMBRANE PROTEIN"/>
    <property type="match status" value="1"/>
</dbReference>
<dbReference type="EMBL" id="CAEZWE010000021">
    <property type="protein sequence ID" value="CAB4649744.1"/>
    <property type="molecule type" value="Genomic_DNA"/>
</dbReference>
<dbReference type="Pfam" id="PF12679">
    <property type="entry name" value="ABC2_membrane_2"/>
    <property type="match status" value="1"/>
</dbReference>
<evidence type="ECO:0000313" key="4">
    <source>
        <dbReference type="EMBL" id="CAB4649744.1"/>
    </source>
</evidence>
<feature type="transmembrane region" description="Helical" evidence="1">
    <location>
        <begin position="77"/>
        <end position="95"/>
    </location>
</feature>
<feature type="transmembrane region" description="Helical" evidence="1">
    <location>
        <begin position="18"/>
        <end position="39"/>
    </location>
</feature>
<evidence type="ECO:0000313" key="3">
    <source>
        <dbReference type="EMBL" id="CAB4563644.1"/>
    </source>
</evidence>
<organism evidence="4">
    <name type="scientific">freshwater metagenome</name>
    <dbReference type="NCBI Taxonomy" id="449393"/>
    <lineage>
        <taxon>unclassified sequences</taxon>
        <taxon>metagenomes</taxon>
        <taxon>ecological metagenomes</taxon>
    </lineage>
</organism>
<dbReference type="PANTHER" id="PTHR37305">
    <property type="entry name" value="INTEGRAL MEMBRANE PROTEIN-RELATED"/>
    <property type="match status" value="1"/>
</dbReference>
<sequence length="266" mass="28945">MSVSTLIFRVLHQHRRGILGWTLGIVAIVAVQLGVYPTIRSSASDWAKLTDSFPDAIKQIFRMEDYTSERGYLSAELMSFTVPFIVMGFGCSWGARVGTEEEEMGTSDLILSLPISRRRYLVSRITASVLALGVLLGLFALALVIGSRALEFSIPLHAYASAVLSLFLIGFLMMSIAIFIGAWKGKRTIALGLAMACAIAAFVLYSLGPLVSFIDATMPYNPMQWTIGSQPLSEGTSPWNTLWAGGIGFFFLVAAVALFERRDLAG</sequence>
<keyword evidence="1" id="KW-0812">Transmembrane</keyword>
<dbReference type="AlphaFoldDB" id="A0A6J6KNJ8"/>
<dbReference type="GO" id="GO:0005886">
    <property type="term" value="C:plasma membrane"/>
    <property type="evidence" value="ECO:0007669"/>
    <property type="project" value="UniProtKB-SubCell"/>
</dbReference>
<accession>A0A6J6KNJ8</accession>
<evidence type="ECO:0000256" key="1">
    <source>
        <dbReference type="SAM" id="Phobius"/>
    </source>
</evidence>
<evidence type="ECO:0000313" key="2">
    <source>
        <dbReference type="EMBL" id="CAB4552944.1"/>
    </source>
</evidence>
<reference evidence="4" key="1">
    <citation type="submission" date="2020-05" db="EMBL/GenBank/DDBJ databases">
        <authorList>
            <person name="Chiriac C."/>
            <person name="Salcher M."/>
            <person name="Ghai R."/>
            <person name="Kavagutti S V."/>
        </authorList>
    </citation>
    <scope>NUCLEOTIDE SEQUENCE</scope>
</reference>
<feature type="transmembrane region" description="Helical" evidence="1">
    <location>
        <begin position="125"/>
        <end position="146"/>
    </location>
</feature>
<name>A0A6J6KNJ8_9ZZZZ</name>
<protein>
    <submittedName>
        <fullName evidence="4">Unannotated protein</fullName>
    </submittedName>
</protein>
<keyword evidence="1" id="KW-0472">Membrane</keyword>
<feature type="transmembrane region" description="Helical" evidence="1">
    <location>
        <begin position="158"/>
        <end position="182"/>
    </location>
</feature>